<dbReference type="Gene3D" id="1.10.10.60">
    <property type="entry name" value="Homeodomain-like"/>
    <property type="match status" value="1"/>
</dbReference>
<dbReference type="InterPro" id="IPR025662">
    <property type="entry name" value="Sigma_54_int_dom_ATP-bd_1"/>
</dbReference>
<dbReference type="Gene3D" id="3.40.50.2300">
    <property type="match status" value="1"/>
</dbReference>
<dbReference type="SUPFAM" id="SSF52540">
    <property type="entry name" value="P-loop containing nucleoside triphosphate hydrolases"/>
    <property type="match status" value="1"/>
</dbReference>
<dbReference type="InterPro" id="IPR058031">
    <property type="entry name" value="AAA_lid_NorR"/>
</dbReference>
<keyword evidence="8" id="KW-1185">Reference proteome</keyword>
<keyword evidence="2" id="KW-0067">ATP-binding</keyword>
<dbReference type="Pfam" id="PF13426">
    <property type="entry name" value="PAS_9"/>
    <property type="match status" value="1"/>
</dbReference>
<organism evidence="7 8">
    <name type="scientific">Fusibacter paucivorans</name>
    <dbReference type="NCBI Taxonomy" id="76009"/>
    <lineage>
        <taxon>Bacteria</taxon>
        <taxon>Bacillati</taxon>
        <taxon>Bacillota</taxon>
        <taxon>Clostridia</taxon>
        <taxon>Eubacteriales</taxon>
        <taxon>Eubacteriales Family XII. Incertae Sedis</taxon>
        <taxon>Fusibacter</taxon>
    </lineage>
</organism>
<dbReference type="Gene3D" id="3.30.450.20">
    <property type="entry name" value="PAS domain"/>
    <property type="match status" value="1"/>
</dbReference>
<dbReference type="Pfam" id="PF02954">
    <property type="entry name" value="HTH_8"/>
    <property type="match status" value="1"/>
</dbReference>
<protein>
    <submittedName>
        <fullName evidence="7">Sigma 54-interacting transcriptional regulator</fullName>
    </submittedName>
</protein>
<sequence>MKIAFIAPYEELSHLVKNISLEMDVKIDVFPGQFQNGAALAKELELQKYEVLISRGATYKNIANSVSIPVVNCDFTSFDVLYAVREAIKISRKVGLIINDKLPFNHEFLSETFNIELLYMSEYSDRSKSEQMVARAVESGSEVIVGGVTTVAYAKSLGVEGVLLQTSPETVRQVINNAVEIVRQTHRQILQAERLNQILTFSYEGIIVTDPEGIVTFFNPAAETIMGIKATEIIGNRADDFIPTTRLIDVIKTGESEIGAIQKVRNNTIVTNRIPIIVKDSIEGAVATFQDVGKIQAYEMKIRSEIYKKGLVAKYTFDNYIGESEMVQNLLAKARMYATSDSTVLITGESGTGKEILAQGIHNESERKAYPFVAVNCSSIPEQLLESELFGYDEGAFTGAKKGGKMGMFELAHMGTIFLDEIGSMPMSLQSSLLRVLQEREIWRVGSNQVIQINVRVIAAANNDLLQAVEQGTFRRDLFYRLNVLKLDTIPLRERSGDIEKLLNYFIELLCPRRMTLPPKILTALRNYYWPGNVRELQNFVERISLLSEHMSLDAIYADFIENNQPEKRQVSGRVLTETDGNALQISKGTLRAMEQSILEQMYAAYDGNATLLAQKLEISRTTLWKKLKAMRAEQET</sequence>
<dbReference type="CDD" id="cd00009">
    <property type="entry name" value="AAA"/>
    <property type="match status" value="1"/>
</dbReference>
<evidence type="ECO:0000256" key="4">
    <source>
        <dbReference type="ARBA" id="ARBA00023163"/>
    </source>
</evidence>
<dbReference type="Gene3D" id="1.10.8.60">
    <property type="match status" value="1"/>
</dbReference>
<dbReference type="RefSeq" id="WP_213234927.1">
    <property type="nucleotide sequence ID" value="NZ_JAHBCL010000001.1"/>
</dbReference>
<evidence type="ECO:0000256" key="3">
    <source>
        <dbReference type="ARBA" id="ARBA00023015"/>
    </source>
</evidence>
<keyword evidence="4" id="KW-0804">Transcription</keyword>
<dbReference type="InterPro" id="IPR009057">
    <property type="entry name" value="Homeodomain-like_sf"/>
</dbReference>
<dbReference type="InterPro" id="IPR000014">
    <property type="entry name" value="PAS"/>
</dbReference>
<dbReference type="SUPFAM" id="SSF159800">
    <property type="entry name" value="PrpR receptor domain-like"/>
    <property type="match status" value="1"/>
</dbReference>
<keyword evidence="1" id="KW-0547">Nucleotide-binding</keyword>
<dbReference type="SMART" id="SM00091">
    <property type="entry name" value="PAS"/>
    <property type="match status" value="1"/>
</dbReference>
<comment type="caution">
    <text evidence="7">The sequence shown here is derived from an EMBL/GenBank/DDBJ whole genome shotgun (WGS) entry which is preliminary data.</text>
</comment>
<dbReference type="InterPro" id="IPR002197">
    <property type="entry name" value="HTH_Fis"/>
</dbReference>
<evidence type="ECO:0000313" key="8">
    <source>
        <dbReference type="Proteomes" id="UP000746471"/>
    </source>
</evidence>
<feature type="domain" description="PAS" evidence="6">
    <location>
        <begin position="191"/>
        <end position="236"/>
    </location>
</feature>
<accession>A0ABS5PJ80</accession>
<dbReference type="PROSITE" id="PS00688">
    <property type="entry name" value="SIGMA54_INTERACT_3"/>
    <property type="match status" value="1"/>
</dbReference>
<dbReference type="Pfam" id="PF25601">
    <property type="entry name" value="AAA_lid_14"/>
    <property type="match status" value="1"/>
</dbReference>
<evidence type="ECO:0000256" key="1">
    <source>
        <dbReference type="ARBA" id="ARBA00022741"/>
    </source>
</evidence>
<dbReference type="InterPro" id="IPR027417">
    <property type="entry name" value="P-loop_NTPase"/>
</dbReference>
<proteinExistence type="predicted"/>
<dbReference type="Pfam" id="PF00158">
    <property type="entry name" value="Sigma54_activat"/>
    <property type="match status" value="1"/>
</dbReference>
<dbReference type="PANTHER" id="PTHR32071">
    <property type="entry name" value="TRANSCRIPTIONAL REGULATORY PROTEIN"/>
    <property type="match status" value="1"/>
</dbReference>
<dbReference type="InterPro" id="IPR035965">
    <property type="entry name" value="PAS-like_dom_sf"/>
</dbReference>
<dbReference type="Proteomes" id="UP000746471">
    <property type="component" value="Unassembled WGS sequence"/>
</dbReference>
<dbReference type="PROSITE" id="PS00675">
    <property type="entry name" value="SIGMA54_INTERACT_1"/>
    <property type="match status" value="1"/>
</dbReference>
<evidence type="ECO:0000259" key="6">
    <source>
        <dbReference type="PROSITE" id="PS50112"/>
    </source>
</evidence>
<keyword evidence="3" id="KW-0805">Transcription regulation</keyword>
<dbReference type="InterPro" id="IPR003593">
    <property type="entry name" value="AAA+_ATPase"/>
</dbReference>
<evidence type="ECO:0000313" key="7">
    <source>
        <dbReference type="EMBL" id="MBS7525140.1"/>
    </source>
</evidence>
<dbReference type="Gene3D" id="3.40.50.10660">
    <property type="entry name" value="PrpR receptor domain-like"/>
    <property type="match status" value="1"/>
</dbReference>
<dbReference type="PROSITE" id="PS50045">
    <property type="entry name" value="SIGMA54_INTERACT_4"/>
    <property type="match status" value="1"/>
</dbReference>
<dbReference type="InterPro" id="IPR025944">
    <property type="entry name" value="Sigma_54_int_dom_CS"/>
</dbReference>
<dbReference type="InterPro" id="IPR002078">
    <property type="entry name" value="Sigma_54_int"/>
</dbReference>
<dbReference type="NCBIfam" id="TIGR00229">
    <property type="entry name" value="sensory_box"/>
    <property type="match status" value="1"/>
</dbReference>
<dbReference type="SMART" id="SM00382">
    <property type="entry name" value="AAA"/>
    <property type="match status" value="1"/>
</dbReference>
<feature type="domain" description="Sigma-54 factor interaction" evidence="5">
    <location>
        <begin position="320"/>
        <end position="546"/>
    </location>
</feature>
<reference evidence="7 8" key="1">
    <citation type="submission" date="2021-05" db="EMBL/GenBank/DDBJ databases">
        <title>Fusibacter ferrireducens sp. nov., an anaerobic, sulfur- and Fe-reducing bacterium isolated from the mangrove sediment.</title>
        <authorList>
            <person name="Qiu D."/>
        </authorList>
    </citation>
    <scope>NUCLEOTIDE SEQUENCE [LARGE SCALE GENOMIC DNA]</scope>
    <source>
        <strain evidence="7 8">DSM 12116</strain>
    </source>
</reference>
<evidence type="ECO:0000256" key="2">
    <source>
        <dbReference type="ARBA" id="ARBA00022840"/>
    </source>
</evidence>
<dbReference type="SUPFAM" id="SSF46689">
    <property type="entry name" value="Homeodomain-like"/>
    <property type="match status" value="1"/>
</dbReference>
<dbReference type="Pfam" id="PF06506">
    <property type="entry name" value="PrpR_N"/>
    <property type="match status" value="1"/>
</dbReference>
<dbReference type="Gene3D" id="3.40.50.300">
    <property type="entry name" value="P-loop containing nucleotide triphosphate hydrolases"/>
    <property type="match status" value="1"/>
</dbReference>
<dbReference type="EMBL" id="JAHBCL010000001">
    <property type="protein sequence ID" value="MBS7525140.1"/>
    <property type="molecule type" value="Genomic_DNA"/>
</dbReference>
<evidence type="ECO:0000259" key="5">
    <source>
        <dbReference type="PROSITE" id="PS50045"/>
    </source>
</evidence>
<gene>
    <name evidence="7" type="ORF">KHM83_00470</name>
</gene>
<dbReference type="PANTHER" id="PTHR32071:SF81">
    <property type="entry name" value="PROPIONATE CATABOLISM OPERON REGULATORY PROTEIN"/>
    <property type="match status" value="1"/>
</dbReference>
<dbReference type="SUPFAM" id="SSF55785">
    <property type="entry name" value="PYP-like sensor domain (PAS domain)"/>
    <property type="match status" value="1"/>
</dbReference>
<dbReference type="InterPro" id="IPR010524">
    <property type="entry name" value="Sig_transdc_resp-reg_PrpR_N"/>
</dbReference>
<dbReference type="PROSITE" id="PS50112">
    <property type="entry name" value="PAS"/>
    <property type="match status" value="1"/>
</dbReference>
<dbReference type="CDD" id="cd00130">
    <property type="entry name" value="PAS"/>
    <property type="match status" value="1"/>
</dbReference>
<name>A0ABS5PJ80_9FIRM</name>